<feature type="domain" description="C3H1-type" evidence="8">
    <location>
        <begin position="307"/>
        <end position="334"/>
    </location>
</feature>
<feature type="region of interest" description="Disordered" evidence="7">
    <location>
        <begin position="576"/>
        <end position="705"/>
    </location>
</feature>
<feature type="compositionally biased region" description="Polar residues" evidence="7">
    <location>
        <begin position="441"/>
        <end position="459"/>
    </location>
</feature>
<keyword evidence="10" id="KW-1185">Reference proteome</keyword>
<gene>
    <name evidence="9" type="ORF">V1264_010499</name>
</gene>
<protein>
    <recommendedName>
        <fullName evidence="8">C3H1-type domain-containing protein</fullName>
    </recommendedName>
</protein>
<keyword evidence="4 6" id="KW-0862">Zinc</keyword>
<dbReference type="InterPro" id="IPR003954">
    <property type="entry name" value="RRM_euk-type"/>
</dbReference>
<feature type="zinc finger region" description="C3H1-type" evidence="6">
    <location>
        <begin position="307"/>
        <end position="334"/>
    </location>
</feature>
<dbReference type="Gene3D" id="3.30.70.330">
    <property type="match status" value="1"/>
</dbReference>
<dbReference type="SMART" id="SM00356">
    <property type="entry name" value="ZnF_C3H1"/>
    <property type="match status" value="2"/>
</dbReference>
<proteinExistence type="predicted"/>
<evidence type="ECO:0000256" key="4">
    <source>
        <dbReference type="ARBA" id="ARBA00022833"/>
    </source>
</evidence>
<accession>A0AAN9G0T8</accession>
<feature type="compositionally biased region" description="Basic residues" evidence="7">
    <location>
        <begin position="372"/>
        <end position="382"/>
    </location>
</feature>
<reference evidence="9 10" key="1">
    <citation type="submission" date="2024-02" db="EMBL/GenBank/DDBJ databases">
        <title>Chromosome-scale genome assembly of the rough periwinkle Littorina saxatilis.</title>
        <authorList>
            <person name="De Jode A."/>
            <person name="Faria R."/>
            <person name="Formenti G."/>
            <person name="Sims Y."/>
            <person name="Smith T.P."/>
            <person name="Tracey A."/>
            <person name="Wood J.M.D."/>
            <person name="Zagrodzka Z.B."/>
            <person name="Johannesson K."/>
            <person name="Butlin R.K."/>
            <person name="Leder E.H."/>
        </authorList>
    </citation>
    <scope>NUCLEOTIDE SEQUENCE [LARGE SCALE GENOMIC DNA]</scope>
    <source>
        <strain evidence="9">Snail1</strain>
        <tissue evidence="9">Muscle</tissue>
    </source>
</reference>
<feature type="zinc finger region" description="C3H1-type" evidence="6">
    <location>
        <begin position="168"/>
        <end position="195"/>
    </location>
</feature>
<feature type="compositionally biased region" description="Basic and acidic residues" evidence="7">
    <location>
        <begin position="51"/>
        <end position="146"/>
    </location>
</feature>
<dbReference type="SUPFAM" id="SSF54928">
    <property type="entry name" value="RNA-binding domain, RBD"/>
    <property type="match status" value="1"/>
</dbReference>
<keyword evidence="2" id="KW-0677">Repeat</keyword>
<dbReference type="Pfam" id="PF00642">
    <property type="entry name" value="zf-CCCH"/>
    <property type="match status" value="1"/>
</dbReference>
<dbReference type="InterPro" id="IPR035979">
    <property type="entry name" value="RBD_domain_sf"/>
</dbReference>
<feature type="domain" description="C3H1-type" evidence="8">
    <location>
        <begin position="168"/>
        <end position="195"/>
    </location>
</feature>
<keyword evidence="1 6" id="KW-0479">Metal-binding</keyword>
<name>A0AAN9G0T8_9CAEN</name>
<dbReference type="Proteomes" id="UP001374579">
    <property type="component" value="Unassembled WGS sequence"/>
</dbReference>
<feature type="region of interest" description="Disordered" evidence="7">
    <location>
        <begin position="348"/>
        <end position="551"/>
    </location>
</feature>
<feature type="compositionally biased region" description="Basic and acidic residues" evidence="7">
    <location>
        <begin position="612"/>
        <end position="632"/>
    </location>
</feature>
<dbReference type="PROSITE" id="PS50103">
    <property type="entry name" value="ZF_C3H1"/>
    <property type="match status" value="2"/>
</dbReference>
<dbReference type="GO" id="GO:0000398">
    <property type="term" value="P:mRNA splicing, via spliceosome"/>
    <property type="evidence" value="ECO:0007669"/>
    <property type="project" value="InterPro"/>
</dbReference>
<keyword evidence="3 6" id="KW-0863">Zinc-finger</keyword>
<evidence type="ECO:0000256" key="3">
    <source>
        <dbReference type="ARBA" id="ARBA00022771"/>
    </source>
</evidence>
<evidence type="ECO:0000313" key="10">
    <source>
        <dbReference type="Proteomes" id="UP001374579"/>
    </source>
</evidence>
<feature type="compositionally biased region" description="Polar residues" evidence="7">
    <location>
        <begin position="153"/>
        <end position="163"/>
    </location>
</feature>
<dbReference type="InterPro" id="IPR000571">
    <property type="entry name" value="Znf_CCCH"/>
</dbReference>
<dbReference type="EMBL" id="JBAMIC010000024">
    <property type="protein sequence ID" value="KAK7090739.1"/>
    <property type="molecule type" value="Genomic_DNA"/>
</dbReference>
<feature type="compositionally biased region" description="Basic and acidic residues" evidence="7">
    <location>
        <begin position="639"/>
        <end position="680"/>
    </location>
</feature>
<dbReference type="CDD" id="cd12540">
    <property type="entry name" value="RRM_U2AFBPL"/>
    <property type="match status" value="1"/>
</dbReference>
<evidence type="ECO:0000259" key="8">
    <source>
        <dbReference type="PROSITE" id="PS50103"/>
    </source>
</evidence>
<dbReference type="InterPro" id="IPR009145">
    <property type="entry name" value="U2AF_small"/>
</dbReference>
<dbReference type="GO" id="GO:0008270">
    <property type="term" value="F:zinc ion binding"/>
    <property type="evidence" value="ECO:0007669"/>
    <property type="project" value="UniProtKB-KW"/>
</dbReference>
<evidence type="ECO:0000313" key="9">
    <source>
        <dbReference type="EMBL" id="KAK7090739.1"/>
    </source>
</evidence>
<feature type="compositionally biased region" description="Basic residues" evidence="7">
    <location>
        <begin position="509"/>
        <end position="529"/>
    </location>
</feature>
<sequence>MASDVAGGDQQPSKLSHKQWKRLKRKQKRKAQAQQQKEKTPSSEGTDAEEEERRRKEIEEENERQNAEWERRDRLAHQRWLQKKEQEEREKRKREEQERKIREEWQERERKEREDAEKREKAQSERQQKQDSLLKRATENEHKDWHNPLAPTKPSSSAITASNGEIVRDVNRCPFFTKTGTCRFGDRCSRVHVRPESGTTILIPGMFQSFELKKSSTDDYDTDMNLEYEDGDLYRSFRDFYLDVVPEFKSVGKLVNFKVCCNHEPHLRGNVYVQYKRESDAYDAFVKFNARWYAGRQLSCELVDIAKWKSAICGLFFSKRCPKGAACNFLHVFKNPGNEFWEADRDFENSSRRDNRDREGTPRWHPQSDRRSQHRRRSRSRSRSRESSRSQSIRHTHRSTKDRSRSPVTRSRRSAERETSVSRRKRGRSPSPTHQDRSHSRSIQPSPYRSHSRSIQPSPYRNLDRSAKRRHRSRSLSPRDGDSVSRNKHSRSRSRSRSAESNRGSSGEKKKHKKSKHKKSKKSSKKKKGEKSAVSGKVSLEHLKDSDNDEAVMSKNNMEDCAKNITVVQAKANDNDDTVMSTNNMEDCARNKIVGKRSNDKNGDETVMSKNSMEDCARNEIVEKRYNDKNGDETVMSKNKMEDCARKDSVGQKYPENNDRSSDEDPEKIADTDIIHKQSESSEDGAGVNDFDTKSDCVMNGDCKS</sequence>
<dbReference type="InterPro" id="IPR012677">
    <property type="entry name" value="Nucleotide-bd_a/b_plait_sf"/>
</dbReference>
<feature type="compositionally biased region" description="Basic residues" evidence="7">
    <location>
        <begin position="486"/>
        <end position="496"/>
    </location>
</feature>
<dbReference type="PANTHER" id="PTHR12620">
    <property type="entry name" value="U2 SNRNP AUXILIARY FACTOR, SMALL SUBUNIT"/>
    <property type="match status" value="1"/>
</dbReference>
<feature type="compositionally biased region" description="Basic and acidic residues" evidence="7">
    <location>
        <begin position="348"/>
        <end position="371"/>
    </location>
</feature>
<dbReference type="GO" id="GO:0003723">
    <property type="term" value="F:RNA binding"/>
    <property type="evidence" value="ECO:0007669"/>
    <property type="project" value="UniProtKB-KW"/>
</dbReference>
<evidence type="ECO:0000256" key="7">
    <source>
        <dbReference type="SAM" id="MobiDB-lite"/>
    </source>
</evidence>
<keyword evidence="5" id="KW-0694">RNA-binding</keyword>
<evidence type="ECO:0000256" key="1">
    <source>
        <dbReference type="ARBA" id="ARBA00022723"/>
    </source>
</evidence>
<dbReference type="PRINTS" id="PR01848">
    <property type="entry name" value="U2AUXFACTOR"/>
</dbReference>
<evidence type="ECO:0000256" key="2">
    <source>
        <dbReference type="ARBA" id="ARBA00022737"/>
    </source>
</evidence>
<comment type="caution">
    <text evidence="9">The sequence shown here is derived from an EMBL/GenBank/DDBJ whole genome shotgun (WGS) entry which is preliminary data.</text>
</comment>
<organism evidence="9 10">
    <name type="scientific">Littorina saxatilis</name>
    <dbReference type="NCBI Taxonomy" id="31220"/>
    <lineage>
        <taxon>Eukaryota</taxon>
        <taxon>Metazoa</taxon>
        <taxon>Spiralia</taxon>
        <taxon>Lophotrochozoa</taxon>
        <taxon>Mollusca</taxon>
        <taxon>Gastropoda</taxon>
        <taxon>Caenogastropoda</taxon>
        <taxon>Littorinimorpha</taxon>
        <taxon>Littorinoidea</taxon>
        <taxon>Littorinidae</taxon>
        <taxon>Littorina</taxon>
    </lineage>
</organism>
<feature type="region of interest" description="Disordered" evidence="7">
    <location>
        <begin position="1"/>
        <end position="163"/>
    </location>
</feature>
<dbReference type="SMART" id="SM00361">
    <property type="entry name" value="RRM_1"/>
    <property type="match status" value="1"/>
</dbReference>
<evidence type="ECO:0000256" key="6">
    <source>
        <dbReference type="PROSITE-ProRule" id="PRU00723"/>
    </source>
</evidence>
<dbReference type="AlphaFoldDB" id="A0AAN9G0T8"/>
<feature type="compositionally biased region" description="Basic residues" evidence="7">
    <location>
        <begin position="15"/>
        <end position="31"/>
    </location>
</feature>
<dbReference type="GO" id="GO:0089701">
    <property type="term" value="C:U2AF complex"/>
    <property type="evidence" value="ECO:0007669"/>
    <property type="project" value="InterPro"/>
</dbReference>
<evidence type="ECO:0000256" key="5">
    <source>
        <dbReference type="ARBA" id="ARBA00022884"/>
    </source>
</evidence>